<keyword evidence="2" id="KW-1185">Reference proteome</keyword>
<accession>A0ABW0I9I4</accession>
<dbReference type="EMBL" id="JBHSMA010000002">
    <property type="protein sequence ID" value="MFC5409170.1"/>
    <property type="molecule type" value="Genomic_DNA"/>
</dbReference>
<reference evidence="2" key="1">
    <citation type="journal article" date="2019" name="Int. J. Syst. Evol. Microbiol.">
        <title>The Global Catalogue of Microorganisms (GCM) 10K type strain sequencing project: providing services to taxonomists for standard genome sequencing and annotation.</title>
        <authorList>
            <consortium name="The Broad Institute Genomics Platform"/>
            <consortium name="The Broad Institute Genome Sequencing Center for Infectious Disease"/>
            <person name="Wu L."/>
            <person name="Ma J."/>
        </authorList>
    </citation>
    <scope>NUCLEOTIDE SEQUENCE [LARGE SCALE GENOMIC DNA]</scope>
    <source>
        <strain evidence="2">CCUG 55250</strain>
    </source>
</reference>
<evidence type="ECO:0008006" key="3">
    <source>
        <dbReference type="Google" id="ProtNLM"/>
    </source>
</evidence>
<gene>
    <name evidence="1" type="ORF">ACFPMF_07630</name>
</gene>
<comment type="caution">
    <text evidence="1">The sequence shown here is derived from an EMBL/GenBank/DDBJ whole genome shotgun (WGS) entry which is preliminary data.</text>
</comment>
<protein>
    <recommendedName>
        <fullName evidence="3">Lipoprotein</fullName>
    </recommendedName>
</protein>
<dbReference type="Proteomes" id="UP001596106">
    <property type="component" value="Unassembled WGS sequence"/>
</dbReference>
<evidence type="ECO:0000313" key="2">
    <source>
        <dbReference type="Proteomes" id="UP001596106"/>
    </source>
</evidence>
<dbReference type="PROSITE" id="PS51257">
    <property type="entry name" value="PROKAR_LIPOPROTEIN"/>
    <property type="match status" value="1"/>
</dbReference>
<sequence>MSPRFIRQGLFFFGLTTFLISCIEPPDFSDIPEISSPSVTSYPTFDDFSQVPKDSLVITVRFQDGDGDLGLSAEERQKIDTVAYKNWGNYEIKTYRFVNGKFESVNLAVLDKLFFPRLKPDDKKSPLEGKLDFSQSFLRSRGYKLTPVKFAIRIRDRRLNVSNVVETDTISVPLNF</sequence>
<proteinExistence type="predicted"/>
<dbReference type="RefSeq" id="WP_379842809.1">
    <property type="nucleotide sequence ID" value="NZ_JBHSMA010000002.1"/>
</dbReference>
<name>A0ABW0I9I4_9BACT</name>
<evidence type="ECO:0000313" key="1">
    <source>
        <dbReference type="EMBL" id="MFC5409170.1"/>
    </source>
</evidence>
<organism evidence="1 2">
    <name type="scientific">Larkinella bovis</name>
    <dbReference type="NCBI Taxonomy" id="683041"/>
    <lineage>
        <taxon>Bacteria</taxon>
        <taxon>Pseudomonadati</taxon>
        <taxon>Bacteroidota</taxon>
        <taxon>Cytophagia</taxon>
        <taxon>Cytophagales</taxon>
        <taxon>Spirosomataceae</taxon>
        <taxon>Larkinella</taxon>
    </lineage>
</organism>